<dbReference type="InterPro" id="IPR052515">
    <property type="entry name" value="Gfo/Idh/MocA_Oxidoreductase"/>
</dbReference>
<dbReference type="RefSeq" id="WP_058633569.1">
    <property type="nucleotide sequence ID" value="NZ_LDPZ01000005.1"/>
</dbReference>
<proteinExistence type="predicted"/>
<accession>A0A175RFB1</accession>
<dbReference type="Proteomes" id="UP000078272">
    <property type="component" value="Unassembled WGS sequence"/>
</dbReference>
<dbReference type="SUPFAM" id="SSF51735">
    <property type="entry name" value="NAD(P)-binding Rossmann-fold domains"/>
    <property type="match status" value="1"/>
</dbReference>
<dbReference type="STRING" id="401562.NS365_10870"/>
<dbReference type="Gene3D" id="3.40.50.720">
    <property type="entry name" value="NAD(P)-binding Rossmann-like Domain"/>
    <property type="match status" value="1"/>
</dbReference>
<organism evidence="3 4">
    <name type="scientific">Aureimonas ureilytica</name>
    <dbReference type="NCBI Taxonomy" id="401562"/>
    <lineage>
        <taxon>Bacteria</taxon>
        <taxon>Pseudomonadati</taxon>
        <taxon>Pseudomonadota</taxon>
        <taxon>Alphaproteobacteria</taxon>
        <taxon>Hyphomicrobiales</taxon>
        <taxon>Aurantimonadaceae</taxon>
        <taxon>Aureimonas</taxon>
    </lineage>
</organism>
<dbReference type="AlphaFoldDB" id="A0A175RFB1"/>
<dbReference type="EMBL" id="LDPZ01000005">
    <property type="protein sequence ID" value="KTQ97935.1"/>
    <property type="molecule type" value="Genomic_DNA"/>
</dbReference>
<evidence type="ECO:0000313" key="3">
    <source>
        <dbReference type="EMBL" id="KTQ97935.1"/>
    </source>
</evidence>
<dbReference type="Pfam" id="PF02894">
    <property type="entry name" value="GFO_IDH_MocA_C"/>
    <property type="match status" value="1"/>
</dbReference>
<sequence length="366" mass="41042">MTRKLRVGIVGAGIAERHLAGFDWIKDLYEVVVLCSLDEERGRKLCDRYAIPEYTQDVDTLFRRDDLDLVDICTPPDSHFDLSRRGIEAGKHIICEKPLFGSIAEVDEMAGIVARANGPKLMPIFQYRYGTGLQKLKLLIEKGLTGRPFLTTIETHWWRGPAYYDVAWRGKWKSELGGGLLGHAIHAHDMLNYVHGACAEVFSYGATLVNPIEVEDTAALSVKMANGSLASLSMTLGSRKEISRLRFCFHDLVAESILEPYTMGRDPWTFIAGDEAHQARVDEALAAYETHEDGYTRQFELFYAAIVEDGEPPVTLQDARNSLELVTAAYHSQRTGQPTPLPITAGHPLYRSWLPDDMRPAQKFQS</sequence>
<dbReference type="PANTHER" id="PTHR43249">
    <property type="entry name" value="UDP-N-ACETYL-2-AMINO-2-DEOXY-D-GLUCURONATE OXIDASE"/>
    <property type="match status" value="1"/>
</dbReference>
<dbReference type="InterPro" id="IPR004104">
    <property type="entry name" value="Gfo/Idh/MocA-like_OxRdtase_C"/>
</dbReference>
<dbReference type="PANTHER" id="PTHR43249:SF1">
    <property type="entry name" value="D-GLUCOSIDE 3-DEHYDROGENASE"/>
    <property type="match status" value="1"/>
</dbReference>
<dbReference type="Pfam" id="PF01408">
    <property type="entry name" value="GFO_IDH_MocA"/>
    <property type="match status" value="1"/>
</dbReference>
<dbReference type="Gene3D" id="3.30.360.10">
    <property type="entry name" value="Dihydrodipicolinate Reductase, domain 2"/>
    <property type="match status" value="1"/>
</dbReference>
<dbReference type="eggNOG" id="COG0673">
    <property type="taxonomic scope" value="Bacteria"/>
</dbReference>
<dbReference type="InterPro" id="IPR036291">
    <property type="entry name" value="NAD(P)-bd_dom_sf"/>
</dbReference>
<comment type="caution">
    <text evidence="3">The sequence shown here is derived from an EMBL/GenBank/DDBJ whole genome shotgun (WGS) entry which is preliminary data.</text>
</comment>
<evidence type="ECO:0000313" key="4">
    <source>
        <dbReference type="Proteomes" id="UP000078272"/>
    </source>
</evidence>
<dbReference type="OrthoDB" id="9781031at2"/>
<feature type="domain" description="Gfo/Idh/MocA-like oxidoreductase N-terminal" evidence="1">
    <location>
        <begin position="5"/>
        <end position="116"/>
    </location>
</feature>
<feature type="domain" description="Gfo/Idh/MocA-like oxidoreductase C-terminal" evidence="2">
    <location>
        <begin position="139"/>
        <end position="340"/>
    </location>
</feature>
<dbReference type="InterPro" id="IPR000683">
    <property type="entry name" value="Gfo/Idh/MocA-like_OxRdtase_N"/>
</dbReference>
<gene>
    <name evidence="3" type="ORF">NS226_02115</name>
</gene>
<evidence type="ECO:0000259" key="1">
    <source>
        <dbReference type="Pfam" id="PF01408"/>
    </source>
</evidence>
<reference evidence="3 4" key="1">
    <citation type="journal article" date="2016" name="Front. Microbiol.">
        <title>Genomic Resource of Rice Seed Associated Bacteria.</title>
        <authorList>
            <person name="Midha S."/>
            <person name="Bansal K."/>
            <person name="Sharma S."/>
            <person name="Kumar N."/>
            <person name="Patil P.P."/>
            <person name="Chaudhry V."/>
            <person name="Patil P.B."/>
        </authorList>
    </citation>
    <scope>NUCLEOTIDE SEQUENCE [LARGE SCALE GENOMIC DNA]</scope>
    <source>
        <strain evidence="3 4">NS226</strain>
    </source>
</reference>
<dbReference type="PATRIC" id="fig|401562.3.peg.3554"/>
<dbReference type="GO" id="GO:0000166">
    <property type="term" value="F:nucleotide binding"/>
    <property type="evidence" value="ECO:0007669"/>
    <property type="project" value="InterPro"/>
</dbReference>
<protein>
    <submittedName>
        <fullName evidence="3">Oxidoreductase</fullName>
    </submittedName>
</protein>
<evidence type="ECO:0000259" key="2">
    <source>
        <dbReference type="Pfam" id="PF02894"/>
    </source>
</evidence>
<name>A0A175RFB1_9HYPH</name>